<dbReference type="CDD" id="cd21472">
    <property type="entry name" value="CylC-like"/>
    <property type="match status" value="1"/>
</dbReference>
<evidence type="ECO:0000313" key="2">
    <source>
        <dbReference type="EMBL" id="OLT63514.1"/>
    </source>
</evidence>
<name>A0A1U7NC72_9CYAN</name>
<evidence type="ECO:0000313" key="3">
    <source>
        <dbReference type="Proteomes" id="UP000186657"/>
    </source>
</evidence>
<feature type="region of interest" description="Disordered" evidence="1">
    <location>
        <begin position="1"/>
        <end position="20"/>
    </location>
</feature>
<feature type="compositionally biased region" description="Polar residues" evidence="1">
    <location>
        <begin position="1"/>
        <end position="15"/>
    </location>
</feature>
<dbReference type="Proteomes" id="UP000186657">
    <property type="component" value="Unassembled WGS sequence"/>
</dbReference>
<dbReference type="EMBL" id="MKZS01000001">
    <property type="protein sequence ID" value="OLT63514.1"/>
    <property type="molecule type" value="Genomic_DNA"/>
</dbReference>
<dbReference type="InterPro" id="IPR049717">
    <property type="entry name" value="CylC-like"/>
</dbReference>
<proteinExistence type="predicted"/>
<comment type="caution">
    <text evidence="2">The sequence shown here is derived from an EMBL/GenBank/DDBJ whole genome shotgun (WGS) entry which is preliminary data.</text>
</comment>
<organism evidence="2 3">
    <name type="scientific">Moorena bouillonii PNG</name>
    <dbReference type="NCBI Taxonomy" id="568701"/>
    <lineage>
        <taxon>Bacteria</taxon>
        <taxon>Bacillati</taxon>
        <taxon>Cyanobacteriota</taxon>
        <taxon>Cyanophyceae</taxon>
        <taxon>Coleofasciculales</taxon>
        <taxon>Coleofasciculaceae</taxon>
        <taxon>Moorena</taxon>
    </lineage>
</organism>
<keyword evidence="3" id="KW-1185">Reference proteome</keyword>
<gene>
    <name evidence="2" type="ORF">BJP37_26655</name>
</gene>
<dbReference type="AlphaFoldDB" id="A0A1U7NC72"/>
<protein>
    <submittedName>
        <fullName evidence="2">Uncharacterized protein</fullName>
    </submittedName>
</protein>
<sequence length="461" mass="53831">MKTVSNQTRNSQASNLEDKNNQKHFTLIERTFNSNVKSDYTEKIEELGKNFNYQVNRDFYWSDPELSVLYGTPIYQAASPSQKIALNHLFWVAMYNGVAANEAATILYNQVTRGVFVKVGGYETLCRELETETNQEHYHVKTFQKVGYKTKQALLGKALLKNSFQSKWYKSQKQRRLRGNIVNLLPKKLLLSLDWDKTWRWTVEKMLPGQKNYRSQYLEELVQRNEPIPGHAEGIIGRLAPRQMQPFFAYNWGSSPFFSCQYYTMRYIANANLKNKEYSYFKYFKDLHKGSEFIPTPTAISHFHLLDESFHTTISQTIARDLYKDFSPPTAYEKFVANMAIYMMQHNVLSGISCIFPSECVTDEPLFMLLCYKILRSPIFGMSSDEALNSMQQSLCQENEGFHVTLKYHQRLLSDLRRFFNDIDYLWPVNREMRLMDSAANIDRAIQANIKSFKQFAKSVA</sequence>
<reference evidence="2 3" key="1">
    <citation type="submission" date="2016-10" db="EMBL/GenBank/DDBJ databases">
        <title>Comparative genomics uncovers the prolific and rare metabolic potential of the cyanobacterial genus Moorea.</title>
        <authorList>
            <person name="Leao T."/>
            <person name="Castelao G."/>
            <person name="Korobeynikov A."/>
            <person name="Monroe E.A."/>
            <person name="Podell S."/>
            <person name="Glukhov E."/>
            <person name="Allen E."/>
            <person name="Gerwick W.H."/>
            <person name="Gerwick L."/>
        </authorList>
    </citation>
    <scope>NUCLEOTIDE SEQUENCE [LARGE SCALE GENOMIC DNA]</scope>
    <source>
        <strain evidence="2 3">PNG5-198</strain>
    </source>
</reference>
<evidence type="ECO:0000256" key="1">
    <source>
        <dbReference type="SAM" id="MobiDB-lite"/>
    </source>
</evidence>
<accession>A0A1U7NC72</accession>